<evidence type="ECO:0000313" key="1">
    <source>
        <dbReference type="EMBL" id="KAJ2679536.1"/>
    </source>
</evidence>
<name>A0A9W8L031_9FUNG</name>
<dbReference type="Proteomes" id="UP001151518">
    <property type="component" value="Unassembled WGS sequence"/>
</dbReference>
<dbReference type="EMBL" id="JANBTW010000011">
    <property type="protein sequence ID" value="KAJ2679536.1"/>
    <property type="molecule type" value="Genomic_DNA"/>
</dbReference>
<gene>
    <name evidence="1" type="ORF">GGI25_001459</name>
</gene>
<accession>A0A9W8L031</accession>
<reference evidence="1" key="1">
    <citation type="submission" date="2022-07" db="EMBL/GenBank/DDBJ databases">
        <title>Phylogenomic reconstructions and comparative analyses of Kickxellomycotina fungi.</title>
        <authorList>
            <person name="Reynolds N.K."/>
            <person name="Stajich J.E."/>
            <person name="Barry K."/>
            <person name="Grigoriev I.V."/>
            <person name="Crous P."/>
            <person name="Smith M.E."/>
        </authorList>
    </citation>
    <scope>NUCLEOTIDE SEQUENCE</scope>
    <source>
        <strain evidence="1">NRRL 3115</strain>
    </source>
</reference>
<proteinExistence type="predicted"/>
<evidence type="ECO:0000313" key="2">
    <source>
        <dbReference type="Proteomes" id="UP001151518"/>
    </source>
</evidence>
<organism evidence="1 2">
    <name type="scientific">Coemansia spiralis</name>
    <dbReference type="NCBI Taxonomy" id="417178"/>
    <lineage>
        <taxon>Eukaryota</taxon>
        <taxon>Fungi</taxon>
        <taxon>Fungi incertae sedis</taxon>
        <taxon>Zoopagomycota</taxon>
        <taxon>Kickxellomycotina</taxon>
        <taxon>Kickxellomycetes</taxon>
        <taxon>Kickxellales</taxon>
        <taxon>Kickxellaceae</taxon>
        <taxon>Coemansia</taxon>
    </lineage>
</organism>
<comment type="caution">
    <text evidence="1">The sequence shown here is derived from an EMBL/GenBank/DDBJ whole genome shotgun (WGS) entry which is preliminary data.</text>
</comment>
<protein>
    <submittedName>
        <fullName evidence="1">Uncharacterized protein</fullName>
    </submittedName>
</protein>
<dbReference type="OrthoDB" id="5527732at2759"/>
<sequence length="127" mass="14703">MENTWGAPRFRTQSCFQGLCSNILVEISVCNDGKYRNSLVGCVLVPVKALYGVCDYYGWLVLECGRKPAGFVYLGSCFRSSNDAKHHVLERACKYALRSSDDQHRRLLQKRYQERIEVRTHKFKKFS</sequence>
<dbReference type="AlphaFoldDB" id="A0A9W8L031"/>